<dbReference type="Proteomes" id="UP000276133">
    <property type="component" value="Unassembled WGS sequence"/>
</dbReference>
<keyword evidence="2" id="KW-1185">Reference proteome</keyword>
<proteinExistence type="predicted"/>
<organism evidence="1 2">
    <name type="scientific">Brachionus plicatilis</name>
    <name type="common">Marine rotifer</name>
    <name type="synonym">Brachionus muelleri</name>
    <dbReference type="NCBI Taxonomy" id="10195"/>
    <lineage>
        <taxon>Eukaryota</taxon>
        <taxon>Metazoa</taxon>
        <taxon>Spiralia</taxon>
        <taxon>Gnathifera</taxon>
        <taxon>Rotifera</taxon>
        <taxon>Eurotatoria</taxon>
        <taxon>Monogononta</taxon>
        <taxon>Pseudotrocha</taxon>
        <taxon>Ploima</taxon>
        <taxon>Brachionidae</taxon>
        <taxon>Brachionus</taxon>
    </lineage>
</organism>
<gene>
    <name evidence="1" type="ORF">BpHYR1_025583</name>
</gene>
<comment type="caution">
    <text evidence="1">The sequence shown here is derived from an EMBL/GenBank/DDBJ whole genome shotgun (WGS) entry which is preliminary data.</text>
</comment>
<name>A0A3M7S532_BRAPC</name>
<dbReference type="AlphaFoldDB" id="A0A3M7S532"/>
<accession>A0A3M7S532</accession>
<evidence type="ECO:0000313" key="1">
    <source>
        <dbReference type="EMBL" id="RNA30745.1"/>
    </source>
</evidence>
<dbReference type="EMBL" id="REGN01002048">
    <property type="protein sequence ID" value="RNA30745.1"/>
    <property type="molecule type" value="Genomic_DNA"/>
</dbReference>
<reference evidence="1 2" key="1">
    <citation type="journal article" date="2018" name="Sci. Rep.">
        <title>Genomic signatures of local adaptation to the degree of environmental predictability in rotifers.</title>
        <authorList>
            <person name="Franch-Gras L."/>
            <person name="Hahn C."/>
            <person name="Garcia-Roger E.M."/>
            <person name="Carmona M.J."/>
            <person name="Serra M."/>
            <person name="Gomez A."/>
        </authorList>
    </citation>
    <scope>NUCLEOTIDE SEQUENCE [LARGE SCALE GENOMIC DNA]</scope>
    <source>
        <strain evidence="1">HYR1</strain>
    </source>
</reference>
<sequence>MLAIMDRIQQCANRAALVKAEHKDGQCNEIVNELIDSEISCCSGNQEIVEYKGSILLIFVFDEASSLLKIKSKKKDTPNFHTTILRQLIP</sequence>
<protein>
    <submittedName>
        <fullName evidence="1">Uncharacterized protein</fullName>
    </submittedName>
</protein>
<evidence type="ECO:0000313" key="2">
    <source>
        <dbReference type="Proteomes" id="UP000276133"/>
    </source>
</evidence>